<protein>
    <submittedName>
        <fullName evidence="3">Uncharacterized protein</fullName>
    </submittedName>
</protein>
<feature type="region of interest" description="Disordered" evidence="1">
    <location>
        <begin position="128"/>
        <end position="159"/>
    </location>
</feature>
<sequence length="193" mass="20896">MRREVVSNDRERSSSASELFPSGVRRIERGVGWWRALPLVLSTSRASFAPSSGAGRRKSGLGTSGTLSAHRSGAPLPLHPFAFLKLLSSLHARFVVNHPWQYSRIFLCLVVTLLSVIPWQSSSRTSLMATAQEPSSTTTTAAAASGARRTTTVASADANTPLLRPAVRRRFALHGPMSPQEQNVAVEHGGRQR</sequence>
<organism evidence="2 3">
    <name type="scientific">Plectus sambesii</name>
    <dbReference type="NCBI Taxonomy" id="2011161"/>
    <lineage>
        <taxon>Eukaryota</taxon>
        <taxon>Metazoa</taxon>
        <taxon>Ecdysozoa</taxon>
        <taxon>Nematoda</taxon>
        <taxon>Chromadorea</taxon>
        <taxon>Plectida</taxon>
        <taxon>Plectina</taxon>
        <taxon>Plectoidea</taxon>
        <taxon>Plectidae</taxon>
        <taxon>Plectus</taxon>
    </lineage>
</organism>
<dbReference type="Proteomes" id="UP000887566">
    <property type="component" value="Unplaced"/>
</dbReference>
<evidence type="ECO:0000313" key="2">
    <source>
        <dbReference type="Proteomes" id="UP000887566"/>
    </source>
</evidence>
<evidence type="ECO:0000313" key="3">
    <source>
        <dbReference type="WBParaSite" id="PSAMB.scaffold7493size7555.g30134.t1"/>
    </source>
</evidence>
<feature type="region of interest" description="Disordered" evidence="1">
    <location>
        <begin position="47"/>
        <end position="67"/>
    </location>
</feature>
<accession>A0A914XD74</accession>
<reference evidence="3" key="1">
    <citation type="submission" date="2022-11" db="UniProtKB">
        <authorList>
            <consortium name="WormBaseParasite"/>
        </authorList>
    </citation>
    <scope>IDENTIFICATION</scope>
</reference>
<dbReference type="AlphaFoldDB" id="A0A914XD74"/>
<proteinExistence type="predicted"/>
<name>A0A914XD74_9BILA</name>
<feature type="compositionally biased region" description="Low complexity" evidence="1">
    <location>
        <begin position="129"/>
        <end position="156"/>
    </location>
</feature>
<evidence type="ECO:0000256" key="1">
    <source>
        <dbReference type="SAM" id="MobiDB-lite"/>
    </source>
</evidence>
<dbReference type="WBParaSite" id="PSAMB.scaffold7493size7555.g30134.t1">
    <property type="protein sequence ID" value="PSAMB.scaffold7493size7555.g30134.t1"/>
    <property type="gene ID" value="PSAMB.scaffold7493size7555.g30134"/>
</dbReference>
<keyword evidence="2" id="KW-1185">Reference proteome</keyword>